<proteinExistence type="predicted"/>
<dbReference type="KEGG" id="psuu:Psuf_087270"/>
<reference evidence="1 2" key="2">
    <citation type="submission" date="2020-03" db="EMBL/GenBank/DDBJ databases">
        <authorList>
            <person name="Ichikawa N."/>
            <person name="Kimura A."/>
            <person name="Kitahashi Y."/>
            <person name="Uohara A."/>
        </authorList>
    </citation>
    <scope>NUCLEOTIDE SEQUENCE [LARGE SCALE GENOMIC DNA]</scope>
    <source>
        <strain evidence="1 2">NBRC 105367</strain>
    </source>
</reference>
<dbReference type="Proteomes" id="UP000503011">
    <property type="component" value="Chromosome"/>
</dbReference>
<dbReference type="EMBL" id="AP022871">
    <property type="protein sequence ID" value="BCB91414.1"/>
    <property type="molecule type" value="Genomic_DNA"/>
</dbReference>
<keyword evidence="2" id="KW-1185">Reference proteome</keyword>
<name>A0A6F8YZC3_9ACTN</name>
<dbReference type="Pfam" id="PF12982">
    <property type="entry name" value="DUF3866"/>
    <property type="match status" value="1"/>
</dbReference>
<evidence type="ECO:0000313" key="2">
    <source>
        <dbReference type="Proteomes" id="UP000503011"/>
    </source>
</evidence>
<reference evidence="1 2" key="1">
    <citation type="submission" date="2020-03" db="EMBL/GenBank/DDBJ databases">
        <title>Whole genome shotgun sequence of Phytohabitans suffuscus NBRC 105367.</title>
        <authorList>
            <person name="Komaki H."/>
            <person name="Tamura T."/>
        </authorList>
    </citation>
    <scope>NUCLEOTIDE SEQUENCE [LARGE SCALE GENOMIC DNA]</scope>
    <source>
        <strain evidence="1 2">NBRC 105367</strain>
    </source>
</reference>
<accession>A0A6F8YZC3</accession>
<gene>
    <name evidence="1" type="ORF">Psuf_087270</name>
</gene>
<dbReference type="AlphaFoldDB" id="A0A6F8YZC3"/>
<sequence length="81" mass="8316">MPAPLPPSLAAAVEGCLGDLAARHRVVDVPVDGLEAALKQTPVTLSTMGRGLAADRWYFLAAAAAGRHAAGLLGGREVSRR</sequence>
<protein>
    <submittedName>
        <fullName evidence="1">Uncharacterized protein</fullName>
    </submittedName>
</protein>
<evidence type="ECO:0000313" key="1">
    <source>
        <dbReference type="EMBL" id="BCB91414.1"/>
    </source>
</evidence>
<dbReference type="InterPro" id="IPR024479">
    <property type="entry name" value="DUF3866"/>
</dbReference>
<organism evidence="1 2">
    <name type="scientific">Phytohabitans suffuscus</name>
    <dbReference type="NCBI Taxonomy" id="624315"/>
    <lineage>
        <taxon>Bacteria</taxon>
        <taxon>Bacillati</taxon>
        <taxon>Actinomycetota</taxon>
        <taxon>Actinomycetes</taxon>
        <taxon>Micromonosporales</taxon>
        <taxon>Micromonosporaceae</taxon>
    </lineage>
</organism>